<organism evidence="2 3">
    <name type="scientific">Thermoflexus hugenholtzii JAD2</name>
    <dbReference type="NCBI Taxonomy" id="877466"/>
    <lineage>
        <taxon>Bacteria</taxon>
        <taxon>Bacillati</taxon>
        <taxon>Chloroflexota</taxon>
        <taxon>Thermoflexia</taxon>
        <taxon>Thermoflexales</taxon>
        <taxon>Thermoflexaceae</taxon>
        <taxon>Thermoflexus</taxon>
    </lineage>
</organism>
<dbReference type="OrthoDB" id="159301at2"/>
<dbReference type="InterPro" id="IPR041633">
    <property type="entry name" value="Polbeta"/>
</dbReference>
<accession>A0A212QWF6</accession>
<dbReference type="EMBL" id="FYEK01000027">
    <property type="protein sequence ID" value="SNB64056.1"/>
    <property type="molecule type" value="Genomic_DNA"/>
</dbReference>
<dbReference type="AlphaFoldDB" id="A0A212QWF6"/>
<evidence type="ECO:0000313" key="3">
    <source>
        <dbReference type="Proteomes" id="UP000197025"/>
    </source>
</evidence>
<dbReference type="Gene3D" id="3.30.460.10">
    <property type="entry name" value="Beta Polymerase, domain 2"/>
    <property type="match status" value="1"/>
</dbReference>
<evidence type="ECO:0000313" key="2">
    <source>
        <dbReference type="EMBL" id="SNB64056.1"/>
    </source>
</evidence>
<dbReference type="Proteomes" id="UP000197025">
    <property type="component" value="Unassembled WGS sequence"/>
</dbReference>
<dbReference type="NCBIfam" id="NF047752">
    <property type="entry name" value="MntA_antitoxin"/>
    <property type="match status" value="1"/>
</dbReference>
<gene>
    <name evidence="2" type="ORF">SAMN02746019_00007690</name>
</gene>
<dbReference type="InterPro" id="IPR043519">
    <property type="entry name" value="NT_sf"/>
</dbReference>
<dbReference type="InterPro" id="IPR052930">
    <property type="entry name" value="TA_antitoxin_MntA"/>
</dbReference>
<keyword evidence="3" id="KW-1185">Reference proteome</keyword>
<dbReference type="PANTHER" id="PTHR43852:SF3">
    <property type="entry name" value="NUCLEOTIDYLTRANSFERASE"/>
    <property type="match status" value="1"/>
</dbReference>
<proteinExistence type="predicted"/>
<sequence>MPDRPESAPFPNLDRLAEIFGKYPQIEAVYLFGSAAEGRLHAESDLDLAVLVRQGSPRPDLLSLLADLARHGFCRVDVVFLDTEDILLKFEAVRHNRIIYRTDAFDPGAFFSRVVRQYLDFVPYLRVQREAYKRRILHGSTGSSSTSTSQAG</sequence>
<dbReference type="SUPFAM" id="SSF81301">
    <property type="entry name" value="Nucleotidyltransferase"/>
    <property type="match status" value="1"/>
</dbReference>
<reference evidence="3" key="1">
    <citation type="submission" date="2017-06" db="EMBL/GenBank/DDBJ databases">
        <authorList>
            <person name="Varghese N."/>
            <person name="Submissions S."/>
        </authorList>
    </citation>
    <scope>NUCLEOTIDE SEQUENCE [LARGE SCALE GENOMIC DNA]</scope>
    <source>
        <strain evidence="3">JAD2</strain>
    </source>
</reference>
<dbReference type="InParanoid" id="A0A212QWF6"/>
<dbReference type="PANTHER" id="PTHR43852">
    <property type="entry name" value="NUCLEOTIDYLTRANSFERASE"/>
    <property type="match status" value="1"/>
</dbReference>
<dbReference type="Pfam" id="PF18765">
    <property type="entry name" value="Polbeta"/>
    <property type="match status" value="1"/>
</dbReference>
<feature type="domain" description="Polymerase beta nucleotidyltransferase" evidence="1">
    <location>
        <begin position="16"/>
        <end position="103"/>
    </location>
</feature>
<dbReference type="RefSeq" id="WP_088571021.1">
    <property type="nucleotide sequence ID" value="NZ_FYEK01000027.1"/>
</dbReference>
<name>A0A212QWF6_9CHLR</name>
<protein>
    <recommendedName>
        <fullName evidence="1">Polymerase beta nucleotidyltransferase domain-containing protein</fullName>
    </recommendedName>
</protein>
<evidence type="ECO:0000259" key="1">
    <source>
        <dbReference type="Pfam" id="PF18765"/>
    </source>
</evidence>
<dbReference type="CDD" id="cd05403">
    <property type="entry name" value="NT_KNTase_like"/>
    <property type="match status" value="1"/>
</dbReference>